<dbReference type="Gene3D" id="3.30.450.20">
    <property type="entry name" value="PAS domain"/>
    <property type="match status" value="1"/>
</dbReference>
<evidence type="ECO:0000313" key="2">
    <source>
        <dbReference type="EMBL" id="VAW92492.1"/>
    </source>
</evidence>
<organism evidence="2">
    <name type="scientific">hydrothermal vent metagenome</name>
    <dbReference type="NCBI Taxonomy" id="652676"/>
    <lineage>
        <taxon>unclassified sequences</taxon>
        <taxon>metagenomes</taxon>
        <taxon>ecological metagenomes</taxon>
    </lineage>
</organism>
<dbReference type="GO" id="GO:1902201">
    <property type="term" value="P:negative regulation of bacterial-type flagellum-dependent cell motility"/>
    <property type="evidence" value="ECO:0007669"/>
    <property type="project" value="TreeGrafter"/>
</dbReference>
<dbReference type="Gene3D" id="3.30.70.270">
    <property type="match status" value="1"/>
</dbReference>
<dbReference type="GO" id="GO:0052621">
    <property type="term" value="F:diguanylate cyclase activity"/>
    <property type="evidence" value="ECO:0007669"/>
    <property type="project" value="TreeGrafter"/>
</dbReference>
<dbReference type="AlphaFoldDB" id="A0A3B0ZYH2"/>
<dbReference type="PROSITE" id="PS50887">
    <property type="entry name" value="GGDEF"/>
    <property type="match status" value="1"/>
</dbReference>
<dbReference type="InterPro" id="IPR000160">
    <property type="entry name" value="GGDEF_dom"/>
</dbReference>
<dbReference type="PANTHER" id="PTHR45138">
    <property type="entry name" value="REGULATORY COMPONENTS OF SENSORY TRANSDUCTION SYSTEM"/>
    <property type="match status" value="1"/>
</dbReference>
<dbReference type="PANTHER" id="PTHR45138:SF9">
    <property type="entry name" value="DIGUANYLATE CYCLASE DGCM-RELATED"/>
    <property type="match status" value="1"/>
</dbReference>
<dbReference type="NCBIfam" id="TIGR00254">
    <property type="entry name" value="GGDEF"/>
    <property type="match status" value="1"/>
</dbReference>
<dbReference type="GO" id="GO:0005886">
    <property type="term" value="C:plasma membrane"/>
    <property type="evidence" value="ECO:0007669"/>
    <property type="project" value="TreeGrafter"/>
</dbReference>
<dbReference type="GO" id="GO:0043709">
    <property type="term" value="P:cell adhesion involved in single-species biofilm formation"/>
    <property type="evidence" value="ECO:0007669"/>
    <property type="project" value="TreeGrafter"/>
</dbReference>
<dbReference type="InterPro" id="IPR029787">
    <property type="entry name" value="Nucleotide_cyclase"/>
</dbReference>
<reference evidence="2" key="1">
    <citation type="submission" date="2018-06" db="EMBL/GenBank/DDBJ databases">
        <authorList>
            <person name="Zhirakovskaya E."/>
        </authorList>
    </citation>
    <scope>NUCLEOTIDE SEQUENCE</scope>
</reference>
<dbReference type="Pfam" id="PF00990">
    <property type="entry name" value="GGDEF"/>
    <property type="match status" value="1"/>
</dbReference>
<dbReference type="InterPro" id="IPR035965">
    <property type="entry name" value="PAS-like_dom_sf"/>
</dbReference>
<dbReference type="InterPro" id="IPR043128">
    <property type="entry name" value="Rev_trsase/Diguanyl_cyclase"/>
</dbReference>
<dbReference type="InterPro" id="IPR050469">
    <property type="entry name" value="Diguanylate_Cyclase"/>
</dbReference>
<name>A0A3B0ZYH2_9ZZZZ</name>
<dbReference type="SMART" id="SM00267">
    <property type="entry name" value="GGDEF"/>
    <property type="match status" value="1"/>
</dbReference>
<protein>
    <submittedName>
        <fullName evidence="2">Diguanylate cyclase (GGDEF domain) with PAS/PAC sensor</fullName>
    </submittedName>
</protein>
<evidence type="ECO:0000259" key="1">
    <source>
        <dbReference type="PROSITE" id="PS50887"/>
    </source>
</evidence>
<dbReference type="FunFam" id="3.30.70.270:FF:000001">
    <property type="entry name" value="Diguanylate cyclase domain protein"/>
    <property type="match status" value="1"/>
</dbReference>
<gene>
    <name evidence="2" type="ORF">MNBD_GAMMA21-528</name>
</gene>
<feature type="domain" description="GGDEF" evidence="1">
    <location>
        <begin position="185"/>
        <end position="318"/>
    </location>
</feature>
<dbReference type="CDD" id="cd01949">
    <property type="entry name" value="GGDEF"/>
    <property type="match status" value="1"/>
</dbReference>
<dbReference type="SUPFAM" id="SSF55073">
    <property type="entry name" value="Nucleotide cyclase"/>
    <property type="match status" value="1"/>
</dbReference>
<proteinExistence type="predicted"/>
<dbReference type="EMBL" id="UOFR01000015">
    <property type="protein sequence ID" value="VAW92492.1"/>
    <property type="molecule type" value="Genomic_DNA"/>
</dbReference>
<dbReference type="SUPFAM" id="SSF55785">
    <property type="entry name" value="PYP-like sensor domain (PAS domain)"/>
    <property type="match status" value="1"/>
</dbReference>
<sequence length="328" mass="37885">MSEQDDLEELHWLMGVTHNINVGLVVIDVDYNIKLWNNFMVNRSGKRADVAMGANIFDLFPEVSSSWFIRKVESVITLANRAFTTWEQRPYLFKFKNYRPITGTAEFMYQNITFLPLKGIDGKINNIAIVIYDVTEAAVGKEALKEANKELARLSQTDRLSGLHNRGHWEECLEAEYERYKRTGQTISLIMLDIDHFKDVNDIYGHLAGDEVIRQMSKTVRRTIRKTDVAGRYGGEEFGVILVDTPSENAMIFTERLRKRIEALTVKYDDQVIKFKISIGIAELDKEVTGYKEWLERADKALYYSKENGRNQSTLYDKEKIDDLKDVG</sequence>
<accession>A0A3B0ZYH2</accession>